<keyword evidence="1" id="KW-0812">Transmembrane</keyword>
<feature type="transmembrane region" description="Helical" evidence="1">
    <location>
        <begin position="118"/>
        <end position="139"/>
    </location>
</feature>
<keyword evidence="3" id="KW-1185">Reference proteome</keyword>
<keyword evidence="2" id="KW-0547">Nucleotide-binding</keyword>
<gene>
    <name evidence="2" type="ORF">STAS_14072</name>
</gene>
<name>A0A5A7PZV4_STRAF</name>
<dbReference type="Proteomes" id="UP000325081">
    <property type="component" value="Unassembled WGS sequence"/>
</dbReference>
<dbReference type="GO" id="GO:0005524">
    <property type="term" value="F:ATP binding"/>
    <property type="evidence" value="ECO:0007669"/>
    <property type="project" value="UniProtKB-KW"/>
</dbReference>
<evidence type="ECO:0000256" key="1">
    <source>
        <dbReference type="SAM" id="Phobius"/>
    </source>
</evidence>
<comment type="caution">
    <text evidence="2">The sequence shown here is derived from an EMBL/GenBank/DDBJ whole genome shotgun (WGS) entry which is preliminary data.</text>
</comment>
<accession>A0A5A7PZV4</accession>
<dbReference type="EMBL" id="BKCP01005405">
    <property type="protein sequence ID" value="GER37647.1"/>
    <property type="molecule type" value="Genomic_DNA"/>
</dbReference>
<organism evidence="2 3">
    <name type="scientific">Striga asiatica</name>
    <name type="common">Asiatic witchweed</name>
    <name type="synonym">Buchnera asiatica</name>
    <dbReference type="NCBI Taxonomy" id="4170"/>
    <lineage>
        <taxon>Eukaryota</taxon>
        <taxon>Viridiplantae</taxon>
        <taxon>Streptophyta</taxon>
        <taxon>Embryophyta</taxon>
        <taxon>Tracheophyta</taxon>
        <taxon>Spermatophyta</taxon>
        <taxon>Magnoliopsida</taxon>
        <taxon>eudicotyledons</taxon>
        <taxon>Gunneridae</taxon>
        <taxon>Pentapetalae</taxon>
        <taxon>asterids</taxon>
        <taxon>lamiids</taxon>
        <taxon>Lamiales</taxon>
        <taxon>Orobanchaceae</taxon>
        <taxon>Buchnereae</taxon>
        <taxon>Striga</taxon>
    </lineage>
</organism>
<keyword evidence="2" id="KW-0067">ATP-binding</keyword>
<proteinExistence type="predicted"/>
<keyword evidence="1" id="KW-1133">Transmembrane helix</keyword>
<protein>
    <submittedName>
        <fullName evidence="2">Peptide transport system ATP-binding protein SapD</fullName>
    </submittedName>
</protein>
<evidence type="ECO:0000313" key="3">
    <source>
        <dbReference type="Proteomes" id="UP000325081"/>
    </source>
</evidence>
<sequence>MAESKAFKVSANQPTLASTHQYSIICRKGCVITTRVYYLLFVGFICLKHIMLIKAGVSNPLMGTLCFLIVSNCAYQRSSTVIFAISHVIVIVTSKVKHTIVLFLQKLVSFSISKQIKFIFNYSIVQAIVWAIRLLGYGVDNRL</sequence>
<keyword evidence="1" id="KW-0472">Membrane</keyword>
<feature type="transmembrane region" description="Helical" evidence="1">
    <location>
        <begin position="77"/>
        <end position="97"/>
    </location>
</feature>
<dbReference type="AlphaFoldDB" id="A0A5A7PZV4"/>
<evidence type="ECO:0000313" key="2">
    <source>
        <dbReference type="EMBL" id="GER37647.1"/>
    </source>
</evidence>
<reference evidence="3" key="1">
    <citation type="journal article" date="2019" name="Curr. Biol.">
        <title>Genome Sequence of Striga asiatica Provides Insight into the Evolution of Plant Parasitism.</title>
        <authorList>
            <person name="Yoshida S."/>
            <person name="Kim S."/>
            <person name="Wafula E.K."/>
            <person name="Tanskanen J."/>
            <person name="Kim Y.M."/>
            <person name="Honaas L."/>
            <person name="Yang Z."/>
            <person name="Spallek T."/>
            <person name="Conn C.E."/>
            <person name="Ichihashi Y."/>
            <person name="Cheong K."/>
            <person name="Cui S."/>
            <person name="Der J.P."/>
            <person name="Gundlach H."/>
            <person name="Jiao Y."/>
            <person name="Hori C."/>
            <person name="Ishida J.K."/>
            <person name="Kasahara H."/>
            <person name="Kiba T."/>
            <person name="Kim M.S."/>
            <person name="Koo N."/>
            <person name="Laohavisit A."/>
            <person name="Lee Y.H."/>
            <person name="Lumba S."/>
            <person name="McCourt P."/>
            <person name="Mortimer J.C."/>
            <person name="Mutuku J.M."/>
            <person name="Nomura T."/>
            <person name="Sasaki-Sekimoto Y."/>
            <person name="Seto Y."/>
            <person name="Wang Y."/>
            <person name="Wakatake T."/>
            <person name="Sakakibara H."/>
            <person name="Demura T."/>
            <person name="Yamaguchi S."/>
            <person name="Yoneyama K."/>
            <person name="Manabe R.I."/>
            <person name="Nelson D.C."/>
            <person name="Schulman A.H."/>
            <person name="Timko M.P."/>
            <person name="dePamphilis C.W."/>
            <person name="Choi D."/>
            <person name="Shirasu K."/>
        </authorList>
    </citation>
    <scope>NUCLEOTIDE SEQUENCE [LARGE SCALE GENOMIC DNA]</scope>
    <source>
        <strain evidence="3">cv. UVA1</strain>
    </source>
</reference>
<feature type="transmembrane region" description="Helical" evidence="1">
    <location>
        <begin position="36"/>
        <end position="57"/>
    </location>
</feature>